<reference evidence="10" key="2">
    <citation type="submission" date="2015-06" db="UniProtKB">
        <authorList>
            <consortium name="EnsemblPlants"/>
        </authorList>
    </citation>
    <scope>IDENTIFICATION</scope>
    <source>
        <strain evidence="10">DM1-3 516 R44</strain>
    </source>
</reference>
<dbReference type="Gramene" id="PGSC0003DMT400053118">
    <property type="protein sequence ID" value="PGSC0003DMT400053118"/>
    <property type="gene ID" value="PGSC0003DMG400020605"/>
</dbReference>
<keyword evidence="11" id="KW-1185">Reference proteome</keyword>
<evidence type="ECO:0000256" key="4">
    <source>
        <dbReference type="ARBA" id="ARBA00022821"/>
    </source>
</evidence>
<dbReference type="EnsemblPlants" id="PGSC0003DMT400053118">
    <property type="protein sequence ID" value="PGSC0003DMT400053118"/>
    <property type="gene ID" value="PGSC0003DMG400020605"/>
</dbReference>
<evidence type="ECO:0000256" key="5">
    <source>
        <dbReference type="ARBA" id="ARBA00022989"/>
    </source>
</evidence>
<dbReference type="Pfam" id="PF03094">
    <property type="entry name" value="Mlo"/>
    <property type="match status" value="1"/>
</dbReference>
<dbReference type="GO" id="GO:0016020">
    <property type="term" value="C:membrane"/>
    <property type="evidence" value="ECO:0007669"/>
    <property type="project" value="UniProtKB-SubCell"/>
</dbReference>
<dbReference type="PANTHER" id="PTHR31942:SF110">
    <property type="entry name" value="MLO-LIKE PROTEIN"/>
    <property type="match status" value="1"/>
</dbReference>
<evidence type="ECO:0000256" key="7">
    <source>
        <dbReference type="ARBA" id="ARBA00023265"/>
    </source>
</evidence>
<keyword evidence="4" id="KW-0611">Plant defense</keyword>
<evidence type="ECO:0000313" key="11">
    <source>
        <dbReference type="Proteomes" id="UP000011115"/>
    </source>
</evidence>
<reference evidence="11" key="1">
    <citation type="journal article" date="2011" name="Nature">
        <title>Genome sequence and analysis of the tuber crop potato.</title>
        <authorList>
            <consortium name="The Potato Genome Sequencing Consortium"/>
        </authorList>
    </citation>
    <scope>NUCLEOTIDE SEQUENCE [LARGE SCALE GENOMIC DNA]</scope>
    <source>
        <strain evidence="11">cv. DM1-3 516 R44</strain>
    </source>
</reference>
<comment type="similarity">
    <text evidence="2">Belongs to the MLO family.</text>
</comment>
<evidence type="ECO:0000256" key="9">
    <source>
        <dbReference type="SAM" id="SignalP"/>
    </source>
</evidence>
<dbReference type="InterPro" id="IPR004326">
    <property type="entry name" value="Mlo"/>
</dbReference>
<evidence type="ECO:0000256" key="2">
    <source>
        <dbReference type="ARBA" id="ARBA00006574"/>
    </source>
</evidence>
<keyword evidence="9" id="KW-0732">Signal</keyword>
<dbReference type="GO" id="GO:0006952">
    <property type="term" value="P:defense response"/>
    <property type="evidence" value="ECO:0007669"/>
    <property type="project" value="UniProtKB-KW"/>
</dbReference>
<keyword evidence="7" id="KW-0568">Pathogenesis-related protein</keyword>
<evidence type="ECO:0000256" key="3">
    <source>
        <dbReference type="ARBA" id="ARBA00022692"/>
    </source>
</evidence>
<comment type="subcellular location">
    <subcellularLocation>
        <location evidence="1">Membrane</location>
        <topology evidence="1">Multi-pass membrane protein</topology>
    </subcellularLocation>
</comment>
<feature type="signal peptide" evidence="9">
    <location>
        <begin position="1"/>
        <end position="18"/>
    </location>
</feature>
<evidence type="ECO:0000256" key="6">
    <source>
        <dbReference type="ARBA" id="ARBA00023136"/>
    </source>
</evidence>
<accession>M1BUE9</accession>
<dbReference type="HOGENOM" id="CLU_1910355_0_0_1"/>
<evidence type="ECO:0000256" key="8">
    <source>
        <dbReference type="SAM" id="MobiDB-lite"/>
    </source>
</evidence>
<proteinExistence type="inferred from homology"/>
<evidence type="ECO:0000313" key="10">
    <source>
        <dbReference type="EnsemblPlants" id="PGSC0003DMT400053118"/>
    </source>
</evidence>
<dbReference type="Proteomes" id="UP000011115">
    <property type="component" value="Unassembled WGS sequence"/>
</dbReference>
<organism evidence="10 11">
    <name type="scientific">Solanum tuberosum</name>
    <name type="common">Potato</name>
    <dbReference type="NCBI Taxonomy" id="4113"/>
    <lineage>
        <taxon>Eukaryota</taxon>
        <taxon>Viridiplantae</taxon>
        <taxon>Streptophyta</taxon>
        <taxon>Embryophyta</taxon>
        <taxon>Tracheophyta</taxon>
        <taxon>Spermatophyta</taxon>
        <taxon>Magnoliopsida</taxon>
        <taxon>eudicotyledons</taxon>
        <taxon>Gunneridae</taxon>
        <taxon>Pentapetalae</taxon>
        <taxon>asterids</taxon>
        <taxon>lamiids</taxon>
        <taxon>Solanales</taxon>
        <taxon>Solanaceae</taxon>
        <taxon>Solanoideae</taxon>
        <taxon>Solaneae</taxon>
        <taxon>Solanum</taxon>
    </lineage>
</organism>
<dbReference type="ExpressionAtlas" id="M1BUE9">
    <property type="expression patterns" value="baseline"/>
</dbReference>
<keyword evidence="3" id="KW-0812">Transmembrane</keyword>
<protein>
    <submittedName>
        <fullName evidence="10">MLO1</fullName>
    </submittedName>
</protein>
<sequence>MGALIQVLCSYVTLPLYALVTQMGSTMKPVIFGDNVASAIRTWHQTAKQRAKNGRPSENVSPVRSRAASPLRGGSFPVQQKHGQLYPPSPNSSRRRSGGNPESSSRQIFDAGSDEQSEIEITLNDLSLENKLN</sequence>
<name>M1BUE9_SOLTU</name>
<feature type="region of interest" description="Disordered" evidence="8">
    <location>
        <begin position="45"/>
        <end position="116"/>
    </location>
</feature>
<dbReference type="AlphaFoldDB" id="M1BUE9"/>
<evidence type="ECO:0000256" key="1">
    <source>
        <dbReference type="ARBA" id="ARBA00004141"/>
    </source>
</evidence>
<feature type="chain" id="PRO_5004012225" evidence="9">
    <location>
        <begin position="19"/>
        <end position="133"/>
    </location>
</feature>
<dbReference type="PANTHER" id="PTHR31942">
    <property type="entry name" value="MLO-LIKE PROTEIN 1"/>
    <property type="match status" value="1"/>
</dbReference>
<keyword evidence="6" id="KW-0472">Membrane</keyword>
<keyword evidence="5" id="KW-1133">Transmembrane helix</keyword>